<accession>A0ACC1HVD2</accession>
<gene>
    <name evidence="1" type="ORF">EV182_000387</name>
</gene>
<organism evidence="1 2">
    <name type="scientific">Spiromyces aspiralis</name>
    <dbReference type="NCBI Taxonomy" id="68401"/>
    <lineage>
        <taxon>Eukaryota</taxon>
        <taxon>Fungi</taxon>
        <taxon>Fungi incertae sedis</taxon>
        <taxon>Zoopagomycota</taxon>
        <taxon>Kickxellomycotina</taxon>
        <taxon>Kickxellomycetes</taxon>
        <taxon>Kickxellales</taxon>
        <taxon>Kickxellaceae</taxon>
        <taxon>Spiromyces</taxon>
    </lineage>
</organism>
<sequence length="456" mass="53222">MSEINATPGAIQDIDAARAREMRSYPRVTAAYCEKHYTTPQRNIQMLTREFIHDSLYHPHYGYFSKHALIFSSRQPYNFGELRDSAELLAVMGDQYHEIEQELDDVSNIPRQLWHTPTELLKPWYGRSVARYIVDEFKSQHSGDADTPLVMYEVGAGNGTLMMNIMDYLCDHEPELYSRAQYNIIEISTKLAKQQRWQLQESVAATNRADGGGRHQNVNIINKSIFDWDEMVGTPCFFIAMEVIDNFAHDVVRYDYKTGAPYQGFAALRADGEFEEWFEPVSDPLIKRYLEVRDSTKYVPPALRRPWARSIRWRLPFAPNLTAAEYLPTRAFQFCEVLHRYFPKHRLVLSDFFELPDTIAGQDAPVVQTRFRGTMVPCTTYLVQPGWFDIFFPTNFELLRDVYHATGRKHAGRDERARILTQREFSRRYAELEQTRTRSGENPMLDFYENNKLLLS</sequence>
<reference evidence="1" key="1">
    <citation type="submission" date="2022-06" db="EMBL/GenBank/DDBJ databases">
        <title>Phylogenomic reconstructions and comparative analyses of Kickxellomycotina fungi.</title>
        <authorList>
            <person name="Reynolds N.K."/>
            <person name="Stajich J.E."/>
            <person name="Barry K."/>
            <person name="Grigoriev I.V."/>
            <person name="Crous P."/>
            <person name="Smith M.E."/>
        </authorList>
    </citation>
    <scope>NUCLEOTIDE SEQUENCE</scope>
    <source>
        <strain evidence="1">RSA 2271</strain>
    </source>
</reference>
<evidence type="ECO:0000313" key="1">
    <source>
        <dbReference type="EMBL" id="KAJ1680252.1"/>
    </source>
</evidence>
<comment type="caution">
    <text evidence="1">The sequence shown here is derived from an EMBL/GenBank/DDBJ whole genome shotgun (WGS) entry which is preliminary data.</text>
</comment>
<name>A0ACC1HVD2_9FUNG</name>
<proteinExistence type="predicted"/>
<dbReference type="EMBL" id="JAMZIH010000015">
    <property type="protein sequence ID" value="KAJ1680252.1"/>
    <property type="molecule type" value="Genomic_DNA"/>
</dbReference>
<dbReference type="Proteomes" id="UP001145114">
    <property type="component" value="Unassembled WGS sequence"/>
</dbReference>
<evidence type="ECO:0000313" key="2">
    <source>
        <dbReference type="Proteomes" id="UP001145114"/>
    </source>
</evidence>
<keyword evidence="2" id="KW-1185">Reference proteome</keyword>
<protein>
    <submittedName>
        <fullName evidence="1">Uncharacterized protein</fullName>
    </submittedName>
</protein>